<dbReference type="AlphaFoldDB" id="A0A840TJJ5"/>
<feature type="domain" description="PIN" evidence="1">
    <location>
        <begin position="1"/>
        <end position="51"/>
    </location>
</feature>
<evidence type="ECO:0000313" key="2">
    <source>
        <dbReference type="EMBL" id="MBB5283105.1"/>
    </source>
</evidence>
<gene>
    <name evidence="2" type="ORF">HNQ92_001231</name>
</gene>
<dbReference type="Pfam" id="PF10130">
    <property type="entry name" value="PIN_2"/>
    <property type="match status" value="1"/>
</dbReference>
<organism evidence="2 3">
    <name type="scientific">Rhabdobacter roseus</name>
    <dbReference type="NCBI Taxonomy" id="1655419"/>
    <lineage>
        <taxon>Bacteria</taxon>
        <taxon>Pseudomonadati</taxon>
        <taxon>Bacteroidota</taxon>
        <taxon>Cytophagia</taxon>
        <taxon>Cytophagales</taxon>
        <taxon>Cytophagaceae</taxon>
        <taxon>Rhabdobacter</taxon>
    </lineage>
</organism>
<evidence type="ECO:0000313" key="3">
    <source>
        <dbReference type="Proteomes" id="UP000557307"/>
    </source>
</evidence>
<keyword evidence="3" id="KW-1185">Reference proteome</keyword>
<name>A0A840TJJ5_9BACT</name>
<dbReference type="Proteomes" id="UP000557307">
    <property type="component" value="Unassembled WGS sequence"/>
</dbReference>
<proteinExistence type="predicted"/>
<reference evidence="2 3" key="1">
    <citation type="submission" date="2020-08" db="EMBL/GenBank/DDBJ databases">
        <title>Genomic Encyclopedia of Type Strains, Phase IV (KMG-IV): sequencing the most valuable type-strain genomes for metagenomic binning, comparative biology and taxonomic classification.</title>
        <authorList>
            <person name="Goeker M."/>
        </authorList>
    </citation>
    <scope>NUCLEOTIDE SEQUENCE [LARGE SCALE GENOMIC DNA]</scope>
    <source>
        <strain evidence="2 3">DSM 105074</strain>
    </source>
</reference>
<dbReference type="EMBL" id="JACHGF010000002">
    <property type="protein sequence ID" value="MBB5283105.1"/>
    <property type="molecule type" value="Genomic_DNA"/>
</dbReference>
<comment type="caution">
    <text evidence="2">The sequence shown here is derived from an EMBL/GenBank/DDBJ whole genome shotgun (WGS) entry which is preliminary data.</text>
</comment>
<evidence type="ECO:0000259" key="1">
    <source>
        <dbReference type="Pfam" id="PF10130"/>
    </source>
</evidence>
<accession>A0A840TJJ5</accession>
<dbReference type="SUPFAM" id="SSF88723">
    <property type="entry name" value="PIN domain-like"/>
    <property type="match status" value="1"/>
</dbReference>
<dbReference type="InterPro" id="IPR002716">
    <property type="entry name" value="PIN_dom"/>
</dbReference>
<dbReference type="InterPro" id="IPR029060">
    <property type="entry name" value="PIN-like_dom_sf"/>
</dbReference>
<protein>
    <submittedName>
        <fullName evidence="2">Putative nucleic acid-binding protein</fullName>
    </submittedName>
</protein>
<sequence length="72" mass="8255">MDFFNESMIEVEHLKEAVRLTSGVDTDDVAFVALTLHKNGWLWTGDKKLITHLKAMGFDRIITTGDLYEKIK</sequence>